<evidence type="ECO:0000256" key="2">
    <source>
        <dbReference type="ARBA" id="ARBA00022448"/>
    </source>
</evidence>
<proteinExistence type="inferred from homology"/>
<dbReference type="PROSITE" id="PS50176">
    <property type="entry name" value="ARM_REPEAT"/>
    <property type="match status" value="2"/>
</dbReference>
<dbReference type="OrthoDB" id="29145at2759"/>
<dbReference type="GO" id="GO:0015031">
    <property type="term" value="P:protein transport"/>
    <property type="evidence" value="ECO:0007669"/>
    <property type="project" value="UniProtKB-KW"/>
</dbReference>
<comment type="caution">
    <text evidence="6">The sequence shown here is derived from an EMBL/GenBank/DDBJ whole genome shotgun (WGS) entry which is preliminary data.</text>
</comment>
<dbReference type="InterPro" id="IPR016024">
    <property type="entry name" value="ARM-type_fold"/>
</dbReference>
<evidence type="ECO:0000256" key="4">
    <source>
        <dbReference type="PROSITE-ProRule" id="PRU00259"/>
    </source>
</evidence>
<dbReference type="Proteomes" id="UP001150569">
    <property type="component" value="Unassembled WGS sequence"/>
</dbReference>
<protein>
    <recommendedName>
        <fullName evidence="8">Importin subunit alpha</fullName>
    </recommendedName>
</protein>
<organism evidence="6 7">
    <name type="scientific">Tieghemiomyces parasiticus</name>
    <dbReference type="NCBI Taxonomy" id="78921"/>
    <lineage>
        <taxon>Eukaryota</taxon>
        <taxon>Fungi</taxon>
        <taxon>Fungi incertae sedis</taxon>
        <taxon>Zoopagomycota</taxon>
        <taxon>Kickxellomycotina</taxon>
        <taxon>Dimargaritomycetes</taxon>
        <taxon>Dimargaritales</taxon>
        <taxon>Dimargaritaceae</taxon>
        <taxon>Tieghemiomyces</taxon>
    </lineage>
</organism>
<evidence type="ECO:0000313" key="6">
    <source>
        <dbReference type="EMBL" id="KAJ1911351.1"/>
    </source>
</evidence>
<dbReference type="EMBL" id="JANBPT010000941">
    <property type="protein sequence ID" value="KAJ1911351.1"/>
    <property type="molecule type" value="Genomic_DNA"/>
</dbReference>
<reference evidence="6" key="1">
    <citation type="submission" date="2022-07" db="EMBL/GenBank/DDBJ databases">
        <title>Phylogenomic reconstructions and comparative analyses of Kickxellomycotina fungi.</title>
        <authorList>
            <person name="Reynolds N.K."/>
            <person name="Stajich J.E."/>
            <person name="Barry K."/>
            <person name="Grigoriev I.V."/>
            <person name="Crous P."/>
            <person name="Smith M.E."/>
        </authorList>
    </citation>
    <scope>NUCLEOTIDE SEQUENCE</scope>
    <source>
        <strain evidence="6">RSA 861</strain>
    </source>
</reference>
<evidence type="ECO:0000313" key="7">
    <source>
        <dbReference type="Proteomes" id="UP001150569"/>
    </source>
</evidence>
<feature type="compositionally biased region" description="Low complexity" evidence="5">
    <location>
        <begin position="7"/>
        <end position="21"/>
    </location>
</feature>
<dbReference type="Gene3D" id="1.25.10.10">
    <property type="entry name" value="Leucine-rich Repeat Variant"/>
    <property type="match status" value="1"/>
</dbReference>
<feature type="compositionally biased region" description="Basic and acidic residues" evidence="5">
    <location>
        <begin position="39"/>
        <end position="52"/>
    </location>
</feature>
<dbReference type="SMART" id="SM00185">
    <property type="entry name" value="ARM"/>
    <property type="match status" value="6"/>
</dbReference>
<accession>A0A9W7ZR23</accession>
<dbReference type="PANTHER" id="PTHR23316">
    <property type="entry name" value="IMPORTIN ALPHA"/>
    <property type="match status" value="1"/>
</dbReference>
<comment type="similarity">
    <text evidence="1">Belongs to the importin alpha family.</text>
</comment>
<keyword evidence="2" id="KW-0813">Transport</keyword>
<feature type="repeat" description="ARM" evidence="4">
    <location>
        <begin position="213"/>
        <end position="244"/>
    </location>
</feature>
<evidence type="ECO:0000256" key="1">
    <source>
        <dbReference type="ARBA" id="ARBA00010394"/>
    </source>
</evidence>
<feature type="region of interest" description="Disordered" evidence="5">
    <location>
        <begin position="1"/>
        <end position="52"/>
    </location>
</feature>
<dbReference type="SUPFAM" id="SSF48371">
    <property type="entry name" value="ARM repeat"/>
    <property type="match status" value="1"/>
</dbReference>
<dbReference type="Pfam" id="PF00514">
    <property type="entry name" value="Arm"/>
    <property type="match status" value="2"/>
</dbReference>
<keyword evidence="7" id="KW-1185">Reference proteome</keyword>
<dbReference type="InterPro" id="IPR000225">
    <property type="entry name" value="Armadillo"/>
</dbReference>
<dbReference type="InterPro" id="IPR011989">
    <property type="entry name" value="ARM-like"/>
</dbReference>
<name>A0A9W7ZR23_9FUNG</name>
<evidence type="ECO:0000256" key="3">
    <source>
        <dbReference type="ARBA" id="ARBA00022927"/>
    </source>
</evidence>
<evidence type="ECO:0008006" key="8">
    <source>
        <dbReference type="Google" id="ProtNLM"/>
    </source>
</evidence>
<evidence type="ECO:0000256" key="5">
    <source>
        <dbReference type="SAM" id="MobiDB-lite"/>
    </source>
</evidence>
<gene>
    <name evidence="6" type="ORF">IWQ60_010179</name>
</gene>
<dbReference type="AlphaFoldDB" id="A0A9W7ZR23"/>
<sequence>MSDQGNPDPTTMATDPTPSTTGPSARRRSLFKANGVPRSPREARASRIALDARERKRKREQLIMGKRFRSHFEDYEESDSEAEHEATPTEIQEINRGLAGSDEQVAKALKLLSARLVSPSAALEKFILAGECVPHLMRLIHSPNPEIQLQATWCLTNIAAGSEALCHKVLDAVPYLIQSLNPLNPDLADQAGWCLGNIAAEGPAFREHLVANGVVTPLVDLLTTSPNSQLTQTACFALSNLARNPGAPMQQLFDAGICGRLVKHLSQHESQDVASEVFWVLTYLTAGELQYAHRLVEQDVIPHLVAQLDKFADQGSAAIPLIRTLGNLSAIDDATTSRLLDHPEIIQQLLYWVAKSPARTVKKESLWVLSNITAGTKAHVNKVLKQDGAAVLTEVMSHDSYDLRREVSLGKREKLTGKMIRWVL</sequence>
<keyword evidence="3" id="KW-0653">Protein transport</keyword>
<feature type="repeat" description="ARM" evidence="4">
    <location>
        <begin position="131"/>
        <end position="163"/>
    </location>
</feature>